<feature type="non-terminal residue" evidence="4">
    <location>
        <position position="283"/>
    </location>
</feature>
<dbReference type="OrthoDB" id="495661at2759"/>
<gene>
    <name evidence="4" type="ORF">FOZ61_008846</name>
</gene>
<dbReference type="EMBL" id="JABAHT010000600">
    <property type="protein sequence ID" value="KAF4653665.1"/>
    <property type="molecule type" value="Genomic_DNA"/>
</dbReference>
<dbReference type="PANTHER" id="PTHR43597">
    <property type="entry name" value="SULFUR ACCEPTOR PROTEIN CSDE"/>
    <property type="match status" value="1"/>
</dbReference>
<dbReference type="AlphaFoldDB" id="A0A7J6L253"/>
<evidence type="ECO:0000313" key="4">
    <source>
        <dbReference type="EMBL" id="KAF4653665.1"/>
    </source>
</evidence>
<evidence type="ECO:0000256" key="1">
    <source>
        <dbReference type="ARBA" id="ARBA00010282"/>
    </source>
</evidence>
<feature type="region of interest" description="Disordered" evidence="2">
    <location>
        <begin position="91"/>
        <end position="119"/>
    </location>
</feature>
<comment type="similarity">
    <text evidence="1">Belongs to the SufE family.</text>
</comment>
<dbReference type="SUPFAM" id="SSF82649">
    <property type="entry name" value="SufE/NifU"/>
    <property type="match status" value="1"/>
</dbReference>
<dbReference type="Pfam" id="PF02657">
    <property type="entry name" value="SufE"/>
    <property type="match status" value="1"/>
</dbReference>
<feature type="domain" description="Fe-S metabolism associated" evidence="3">
    <location>
        <begin position="28"/>
        <end position="94"/>
    </location>
</feature>
<sequence>RVYVACDWMPENESKTDSGRVQPRDRLLYTVRAEDSPLTRGLAKLLTSKLNGKTPEEVLAVDGEELVEHFGLAHSLTPQRTNGFVSMIRHMQRQADEKRRERQRHLRGRKRRLSHSPAVDPVQRGTSLFLPLLMAAFGRDVGINSKPPTALDFERANTDQYQKPEVTVSKALRALFSAAGDLIFHPDYTFDIDIVLRGCKISVDGLTFSSPVFVPDMVMIYNMPISYNGTSLTNAVESCSNAKIKISDFDVPLTCYYYKGFTTWDDIHTFWGETPGNFVYRRR</sequence>
<evidence type="ECO:0000259" key="3">
    <source>
        <dbReference type="Pfam" id="PF02657"/>
    </source>
</evidence>
<organism evidence="4 5">
    <name type="scientific">Perkinsus olseni</name>
    <name type="common">Perkinsus atlanticus</name>
    <dbReference type="NCBI Taxonomy" id="32597"/>
    <lineage>
        <taxon>Eukaryota</taxon>
        <taxon>Sar</taxon>
        <taxon>Alveolata</taxon>
        <taxon>Perkinsozoa</taxon>
        <taxon>Perkinsea</taxon>
        <taxon>Perkinsida</taxon>
        <taxon>Perkinsidae</taxon>
        <taxon>Perkinsus</taxon>
    </lineage>
</organism>
<accession>A0A7J6L253</accession>
<evidence type="ECO:0000313" key="5">
    <source>
        <dbReference type="Proteomes" id="UP000570595"/>
    </source>
</evidence>
<protein>
    <recommendedName>
        <fullName evidence="3">Fe-S metabolism associated domain-containing protein</fullName>
    </recommendedName>
</protein>
<dbReference type="Gene3D" id="3.90.1010.10">
    <property type="match status" value="1"/>
</dbReference>
<dbReference type="Proteomes" id="UP000570595">
    <property type="component" value="Unassembled WGS sequence"/>
</dbReference>
<dbReference type="InterPro" id="IPR003808">
    <property type="entry name" value="Fe-S_metab-assoc_dom"/>
</dbReference>
<proteinExistence type="inferred from homology"/>
<reference evidence="4 5" key="1">
    <citation type="submission" date="2020-04" db="EMBL/GenBank/DDBJ databases">
        <title>Perkinsus olseni comparative genomics.</title>
        <authorList>
            <person name="Bogema D.R."/>
        </authorList>
    </citation>
    <scope>NUCLEOTIDE SEQUENCE [LARGE SCALE GENOMIC DNA]</scope>
    <source>
        <strain evidence="4">ATCC PRA-179</strain>
    </source>
</reference>
<name>A0A7J6L253_PEROL</name>
<comment type="caution">
    <text evidence="4">The sequence shown here is derived from an EMBL/GenBank/DDBJ whole genome shotgun (WGS) entry which is preliminary data.</text>
</comment>
<dbReference type="PANTHER" id="PTHR43597:SF5">
    <property type="entry name" value="SUFE-LIKE PROTEIN 2, CHLOROPLASTIC"/>
    <property type="match status" value="1"/>
</dbReference>
<evidence type="ECO:0000256" key="2">
    <source>
        <dbReference type="SAM" id="MobiDB-lite"/>
    </source>
</evidence>
<feature type="compositionally biased region" description="Basic residues" evidence="2">
    <location>
        <begin position="101"/>
        <end position="114"/>
    </location>
</feature>